<dbReference type="GO" id="GO:0009826">
    <property type="term" value="P:unidimensional cell growth"/>
    <property type="evidence" value="ECO:0007669"/>
    <property type="project" value="UniProtKB-ARBA"/>
</dbReference>
<dbReference type="InterPro" id="IPR003347">
    <property type="entry name" value="JmjC_dom"/>
</dbReference>
<dbReference type="GO" id="GO:0040029">
    <property type="term" value="P:epigenetic regulation of gene expression"/>
    <property type="evidence" value="ECO:0007669"/>
    <property type="project" value="UniProtKB-ARBA"/>
</dbReference>
<feature type="compositionally biased region" description="Basic residues" evidence="17">
    <location>
        <begin position="1378"/>
        <end position="1388"/>
    </location>
</feature>
<evidence type="ECO:0000256" key="2">
    <source>
        <dbReference type="ARBA" id="ARBA00009711"/>
    </source>
</evidence>
<evidence type="ECO:0000256" key="16">
    <source>
        <dbReference type="PROSITE-ProRule" id="PRU00042"/>
    </source>
</evidence>
<evidence type="ECO:0000259" key="20">
    <source>
        <dbReference type="PROSITE" id="PS51184"/>
    </source>
</evidence>
<evidence type="ECO:0000313" key="22">
    <source>
        <dbReference type="Proteomes" id="UP001314170"/>
    </source>
</evidence>
<dbReference type="PROSITE" id="PS51184">
    <property type="entry name" value="JMJC"/>
    <property type="match status" value="1"/>
</dbReference>
<keyword evidence="3" id="KW-0479">Metal-binding</keyword>
<gene>
    <name evidence="21" type="ORF">DCAF_LOCUS11621</name>
</gene>
<evidence type="ECO:0008006" key="23">
    <source>
        <dbReference type="Google" id="ProtNLM"/>
    </source>
</evidence>
<dbReference type="GO" id="GO:0005634">
    <property type="term" value="C:nucleus"/>
    <property type="evidence" value="ECO:0007669"/>
    <property type="project" value="UniProtKB-SubCell"/>
</dbReference>
<evidence type="ECO:0000256" key="15">
    <source>
        <dbReference type="ARBA" id="ARBA00051751"/>
    </source>
</evidence>
<feature type="domain" description="C2H2-type" evidence="18">
    <location>
        <begin position="1688"/>
        <end position="1717"/>
    </location>
</feature>
<dbReference type="PROSITE" id="PS00028">
    <property type="entry name" value="ZINC_FINGER_C2H2_1"/>
    <property type="match status" value="3"/>
</dbReference>
<evidence type="ECO:0000256" key="7">
    <source>
        <dbReference type="ARBA" id="ARBA00022853"/>
    </source>
</evidence>
<dbReference type="GO" id="GO:0008270">
    <property type="term" value="F:zinc ion binding"/>
    <property type="evidence" value="ECO:0007669"/>
    <property type="project" value="UniProtKB-KW"/>
</dbReference>
<keyword evidence="10" id="KW-0408">Iron</keyword>
<reference evidence="21 22" key="1">
    <citation type="submission" date="2024-01" db="EMBL/GenBank/DDBJ databases">
        <authorList>
            <person name="Waweru B."/>
        </authorList>
    </citation>
    <scope>NUCLEOTIDE SEQUENCE [LARGE SCALE GENOMIC DNA]</scope>
</reference>
<dbReference type="Gene3D" id="2.60.120.650">
    <property type="entry name" value="Cupin"/>
    <property type="match status" value="1"/>
</dbReference>
<evidence type="ECO:0000256" key="1">
    <source>
        <dbReference type="ARBA" id="ARBA00004123"/>
    </source>
</evidence>
<dbReference type="Gene3D" id="3.30.160.60">
    <property type="entry name" value="Classic Zinc Finger"/>
    <property type="match status" value="1"/>
</dbReference>
<evidence type="ECO:0000256" key="11">
    <source>
        <dbReference type="ARBA" id="ARBA00023015"/>
    </source>
</evidence>
<evidence type="ECO:0000256" key="10">
    <source>
        <dbReference type="ARBA" id="ARBA00023004"/>
    </source>
</evidence>
<evidence type="ECO:0000259" key="18">
    <source>
        <dbReference type="PROSITE" id="PS50157"/>
    </source>
</evidence>
<evidence type="ECO:0000259" key="19">
    <source>
        <dbReference type="PROSITE" id="PS51183"/>
    </source>
</evidence>
<name>A0AAV1RL52_9ROSI</name>
<comment type="subcellular location">
    <subcellularLocation>
        <location evidence="1">Nucleus</location>
    </subcellularLocation>
</comment>
<keyword evidence="13" id="KW-0539">Nucleus</keyword>
<dbReference type="FunFam" id="3.30.160.60:FF:000763">
    <property type="entry name" value="Probable lysine-specific demethylase ELF6"/>
    <property type="match status" value="1"/>
</dbReference>
<evidence type="ECO:0000256" key="14">
    <source>
        <dbReference type="ARBA" id="ARBA00050682"/>
    </source>
</evidence>
<dbReference type="GO" id="GO:2000028">
    <property type="term" value="P:regulation of photoperiodism, flowering"/>
    <property type="evidence" value="ECO:0007669"/>
    <property type="project" value="UniProtKB-ARBA"/>
</dbReference>
<dbReference type="InterPro" id="IPR003349">
    <property type="entry name" value="JmjN"/>
</dbReference>
<feature type="compositionally biased region" description="Basic residues" evidence="17">
    <location>
        <begin position="1521"/>
        <end position="1533"/>
    </location>
</feature>
<dbReference type="GO" id="GO:0048580">
    <property type="term" value="P:regulation of post-embryonic development"/>
    <property type="evidence" value="ECO:0007669"/>
    <property type="project" value="UniProtKB-ARBA"/>
</dbReference>
<evidence type="ECO:0000256" key="3">
    <source>
        <dbReference type="ARBA" id="ARBA00022723"/>
    </source>
</evidence>
<feature type="region of interest" description="Disordered" evidence="17">
    <location>
        <begin position="1510"/>
        <end position="1621"/>
    </location>
</feature>
<comment type="similarity">
    <text evidence="2">Belongs to the JHDM3 histone demethylase family.</text>
</comment>
<dbReference type="FunFam" id="3.30.160.60:FF:000747">
    <property type="entry name" value="Probable lysine-specific demethylase ELF6"/>
    <property type="match status" value="1"/>
</dbReference>
<dbReference type="SUPFAM" id="SSF51197">
    <property type="entry name" value="Clavaminate synthase-like"/>
    <property type="match status" value="1"/>
</dbReference>
<feature type="region of interest" description="Disordered" evidence="17">
    <location>
        <begin position="1250"/>
        <end position="1282"/>
    </location>
</feature>
<evidence type="ECO:0000256" key="8">
    <source>
        <dbReference type="ARBA" id="ARBA00022964"/>
    </source>
</evidence>
<feature type="domain" description="C2H2-type" evidence="18">
    <location>
        <begin position="1718"/>
        <end position="1749"/>
    </location>
</feature>
<evidence type="ECO:0000256" key="6">
    <source>
        <dbReference type="ARBA" id="ARBA00022833"/>
    </source>
</evidence>
<dbReference type="GO" id="GO:0034647">
    <property type="term" value="F:histone H3K4me/H3K4me2/H3K4me3 demethylase activity"/>
    <property type="evidence" value="ECO:0007669"/>
    <property type="project" value="TreeGrafter"/>
</dbReference>
<evidence type="ECO:0000256" key="9">
    <source>
        <dbReference type="ARBA" id="ARBA00023002"/>
    </source>
</evidence>
<accession>A0AAV1RL52</accession>
<dbReference type="EMBL" id="CAWUPB010001009">
    <property type="protein sequence ID" value="CAK7336610.1"/>
    <property type="molecule type" value="Genomic_DNA"/>
</dbReference>
<dbReference type="FunFam" id="2.60.120.650:FF:000023">
    <property type="entry name" value="Probable lysine-specific demethylase ELF6"/>
    <property type="match status" value="1"/>
</dbReference>
<dbReference type="GO" id="GO:0010628">
    <property type="term" value="P:positive regulation of gene expression"/>
    <property type="evidence" value="ECO:0007669"/>
    <property type="project" value="UniProtKB-ARBA"/>
</dbReference>
<keyword evidence="11" id="KW-0805">Transcription regulation</keyword>
<evidence type="ECO:0000256" key="12">
    <source>
        <dbReference type="ARBA" id="ARBA00023163"/>
    </source>
</evidence>
<dbReference type="PANTHER" id="PTHR10694:SF38">
    <property type="entry name" value="LYSINE-SPECIFIC DEMETHYLASE REF6"/>
    <property type="match status" value="1"/>
</dbReference>
<dbReference type="GO" id="GO:0071558">
    <property type="term" value="F:histone H3K27me2/H3K27me3 demethylase activity"/>
    <property type="evidence" value="ECO:0007669"/>
    <property type="project" value="UniProtKB-ARBA"/>
</dbReference>
<dbReference type="PANTHER" id="PTHR10694">
    <property type="entry name" value="LYSINE-SPECIFIC DEMETHYLASE"/>
    <property type="match status" value="1"/>
</dbReference>
<dbReference type="Pfam" id="PF02375">
    <property type="entry name" value="JmjN"/>
    <property type="match status" value="1"/>
</dbReference>
<comment type="catalytic activity">
    <reaction evidence="14">
        <text>N(6),N(6)-dimethyl-L-lysyl(27)-[histone H3] + 2-oxoglutarate + O2 = N(6)-methyl-L-lysyl(27)-[histone H3] + formaldehyde + succinate + CO2</text>
        <dbReference type="Rhea" id="RHEA:60232"/>
        <dbReference type="Rhea" id="RHEA-COMP:15539"/>
        <dbReference type="Rhea" id="RHEA-COMP:15544"/>
        <dbReference type="ChEBI" id="CHEBI:15379"/>
        <dbReference type="ChEBI" id="CHEBI:16526"/>
        <dbReference type="ChEBI" id="CHEBI:16810"/>
        <dbReference type="ChEBI" id="CHEBI:16842"/>
        <dbReference type="ChEBI" id="CHEBI:30031"/>
        <dbReference type="ChEBI" id="CHEBI:61929"/>
        <dbReference type="ChEBI" id="CHEBI:61976"/>
    </reaction>
    <physiologicalReaction direction="left-to-right" evidence="14">
        <dbReference type="Rhea" id="RHEA:60233"/>
    </physiologicalReaction>
</comment>
<dbReference type="InterPro" id="IPR036236">
    <property type="entry name" value="Znf_C2H2_sf"/>
</dbReference>
<dbReference type="SMART" id="SM00545">
    <property type="entry name" value="JmjN"/>
    <property type="match status" value="1"/>
</dbReference>
<dbReference type="PROSITE" id="PS51183">
    <property type="entry name" value="JMJN"/>
    <property type="match status" value="1"/>
</dbReference>
<feature type="compositionally biased region" description="Acidic residues" evidence="17">
    <location>
        <begin position="1270"/>
        <end position="1280"/>
    </location>
</feature>
<feature type="domain" description="C2H2-type" evidence="18">
    <location>
        <begin position="1658"/>
        <end position="1687"/>
    </location>
</feature>
<dbReference type="SMART" id="SM00355">
    <property type="entry name" value="ZnF_C2H2"/>
    <property type="match status" value="4"/>
</dbReference>
<sequence length="1793" mass="203142">MAAPSGLSLDPPQPPTTTEVCQWLKNLPLAPEYHPTLSEFQDPIAYIFKIEKEASQYGICKIIPPVLPSAKKTTLSNLNRSLCARNGGSSAPTFTTRQQQIGFCPRKPRPVQKPVWQSGETYTFQEFETKARTFEKNYLKKFSKKGTLSPLEIETLYWKATLDKPFAVEYANDMPGSAFSPRKKEGLGGVVGEGMSVGETEWNMRGVSRAKGSLLRFMKEEIPGVTSPMVYIGMMFSWFAWHVEDHDLHSLNYMHMGAGKTWYGVPREAAVAFEEVVRVHGYGGEINPLVLGEKTTVMPPEVFISAGVPCCRLVQNAGEFVVTFPRAYHSGFSHGFNCGEAANIATPEWLMVAKDAAIRRASINYPPMVSHFQLLYDLALEFCTRVLSYYFLPSRIPVNISAKPRSSRLKDKQKGEGETLVKEQFVKNMIQNNNLFHMLGKGSSVVLLPRSSSDISVCSKLRVGSHLRDNSTLGLCSQKDVMKSSKSSGSGDILPDKNQEINQVTGFFSVKAKFASLCERNRFSTLNGNECLQSMNMGTETGSSIPSDKLSDQRLFSCVTCGILSFDCLAIIQPKEAASRYLMSADCSFFNDWVVGSGITRNVFSVAGGTANISEHNSSTSMFDGNPTSFVTCLYHTVNVVVKVKWFLVVRISVLDAVVFVDIHEAASFQLGYLCSKTGWVEKNTTAGLYNAPARSLNYQIQMADQSIEVASSAEKQIEASALGLLALNYGNSSDSEEDQVEADLQLHDEINMTNCSLDSKYQHQSSAFPSYKQKYYDASTGGHLLSPSRLDERDDIALKTIDMYPEHGDRRDNVKDRGDDTLECSFGFPTNNPASIESDGLDGRYRDPMSVPHMSLNCSPIVHDAEKTKFNRPIESIENPDLPFTQRSDKDSSCMHVFCLEHAVETEQQLRQMGGVHILLLCHPEYPRIEAEAKLVSEELGIDHLWNDITFRDAATEDEEKIQSALDSEEAIPGNGDWAVKLGINLFYSANLSRSPLYSKQMPYNSVIYNAFGRASPVSLPQKFKVYGRRSGKPKKVVAGKWCGKVWMSNQVHPFLVKRDCMDQDHEQEQERSFHALATPDEKLEKKPQTINKTETTRNFGRKRKITAGSRSVLKVKCLEADSEDSMGDNSHRQHMKIHNSKNTEYIEREASFDLVEDSHQQHGSCRRKWVKSVESDDAVSDDPLAEHVRQQYRRMCRSKQAKSIKMENTVSYASVENKFRKQLKRVRKSDQAKCFERQCLASDDSLDDNRVQWHGKAPRSTHAKYTESEDAISDDSPEESSRWLLQRVPRRKQSKYIDKEAAISDDSLENGSHRHNRRISRGKRAQLIKRDDVVSDDSLDESTYQQLPRFSRSKLARLIEREDAVSNDSSEDNIHQHHGRIPRSKQAKFVEGKDAISDDSLDDNTHWQHRRLPRSKMTKFVESEDAASDDLQEDDTCQHRRRILKSKKANFIGREDVVSDDLWVNNTHRHPRKTPRGKQAKFFEREDSVSDDLLEDNSDQQDRRILRSKEKKPATLRQMKQRSPRQLKRSAPKMIKKETLQLMKQRQIKQESPQLRIGRSELNASQFDSHAEEEVEGGPSTRLRKRPSKPSKQLETKLKEKQQNSRKKAKDASAVKAAVGRKNVKIKDEEAEYQCDIDGCTMSFGTKQELAMHKRNVCPVKGCGKKFFSHKYLVQHRRVHIDDRPLKCPWKGCKMTFKWAWARTEHIRVHTGARPYVCAEEGCGQTFRFVSDFSRHKRKTGHPAKKGRGGFIGPFTYRNLSISLTSHNARDVAWYHRSLLYQFLPFSVGRS</sequence>
<evidence type="ECO:0000256" key="5">
    <source>
        <dbReference type="ARBA" id="ARBA00022771"/>
    </source>
</evidence>
<protein>
    <recommendedName>
        <fullName evidence="23">Lysine-specific demethylase REF6</fullName>
    </recommendedName>
</protein>
<keyword evidence="4" id="KW-0677">Repeat</keyword>
<feature type="region of interest" description="Disordered" evidence="17">
    <location>
        <begin position="1365"/>
        <end position="1391"/>
    </location>
</feature>
<dbReference type="PROSITE" id="PS50157">
    <property type="entry name" value="ZINC_FINGER_C2H2_2"/>
    <property type="match status" value="3"/>
</dbReference>
<proteinExistence type="inferred from homology"/>
<keyword evidence="22" id="KW-1185">Reference proteome</keyword>
<comment type="catalytic activity">
    <reaction evidence="15">
        <text>N(6),N(6),N(6)-trimethyl-L-lysyl(27)-[histone H3] + 2-oxoglutarate + O2 = N(6),N(6)-dimethyl-L-lysyl(27)-[histone H3] + formaldehyde + succinate + CO2</text>
        <dbReference type="Rhea" id="RHEA:60228"/>
        <dbReference type="Rhea" id="RHEA-COMP:15535"/>
        <dbReference type="Rhea" id="RHEA-COMP:15539"/>
        <dbReference type="ChEBI" id="CHEBI:15379"/>
        <dbReference type="ChEBI" id="CHEBI:16526"/>
        <dbReference type="ChEBI" id="CHEBI:16810"/>
        <dbReference type="ChEBI" id="CHEBI:16842"/>
        <dbReference type="ChEBI" id="CHEBI:30031"/>
        <dbReference type="ChEBI" id="CHEBI:61961"/>
        <dbReference type="ChEBI" id="CHEBI:61976"/>
    </reaction>
    <physiologicalReaction direction="left-to-right" evidence="15">
        <dbReference type="Rhea" id="RHEA:60229"/>
    </physiologicalReaction>
</comment>
<keyword evidence="6" id="KW-0862">Zinc</keyword>
<dbReference type="GO" id="GO:0000785">
    <property type="term" value="C:chromatin"/>
    <property type="evidence" value="ECO:0007669"/>
    <property type="project" value="TreeGrafter"/>
</dbReference>
<organism evidence="21 22">
    <name type="scientific">Dovyalis caffra</name>
    <dbReference type="NCBI Taxonomy" id="77055"/>
    <lineage>
        <taxon>Eukaryota</taxon>
        <taxon>Viridiplantae</taxon>
        <taxon>Streptophyta</taxon>
        <taxon>Embryophyta</taxon>
        <taxon>Tracheophyta</taxon>
        <taxon>Spermatophyta</taxon>
        <taxon>Magnoliopsida</taxon>
        <taxon>eudicotyledons</taxon>
        <taxon>Gunneridae</taxon>
        <taxon>Pentapetalae</taxon>
        <taxon>rosids</taxon>
        <taxon>fabids</taxon>
        <taxon>Malpighiales</taxon>
        <taxon>Salicaceae</taxon>
        <taxon>Flacourtieae</taxon>
        <taxon>Dovyalis</taxon>
    </lineage>
</organism>
<feature type="domain" description="JmjC" evidence="20">
    <location>
        <begin position="196"/>
        <end position="361"/>
    </location>
</feature>
<dbReference type="Pfam" id="PF02373">
    <property type="entry name" value="JmjC"/>
    <property type="match status" value="1"/>
</dbReference>
<keyword evidence="12" id="KW-0804">Transcription</keyword>
<dbReference type="Proteomes" id="UP001314170">
    <property type="component" value="Unassembled WGS sequence"/>
</dbReference>
<keyword evidence="5 16" id="KW-0863">Zinc-finger</keyword>
<keyword evidence="9" id="KW-0560">Oxidoreductase</keyword>
<evidence type="ECO:0000256" key="4">
    <source>
        <dbReference type="ARBA" id="ARBA00022737"/>
    </source>
</evidence>
<feature type="domain" description="JmjN" evidence="19">
    <location>
        <begin position="30"/>
        <end position="71"/>
    </location>
</feature>
<feature type="compositionally biased region" description="Basic and acidic residues" evidence="17">
    <location>
        <begin position="1594"/>
        <end position="1605"/>
    </location>
</feature>
<evidence type="ECO:0000256" key="13">
    <source>
        <dbReference type="ARBA" id="ARBA00023242"/>
    </source>
</evidence>
<keyword evidence="7" id="KW-0156">Chromatin regulator</keyword>
<dbReference type="InterPro" id="IPR013087">
    <property type="entry name" value="Znf_C2H2_type"/>
</dbReference>
<dbReference type="GO" id="GO:0009741">
    <property type="term" value="P:response to brassinosteroid"/>
    <property type="evidence" value="ECO:0007669"/>
    <property type="project" value="UniProtKB-ARBA"/>
</dbReference>
<keyword evidence="8" id="KW-0223">Dioxygenase</keyword>
<evidence type="ECO:0000313" key="21">
    <source>
        <dbReference type="EMBL" id="CAK7336610.1"/>
    </source>
</evidence>
<comment type="caution">
    <text evidence="21">The sequence shown here is derived from an EMBL/GenBank/DDBJ whole genome shotgun (WGS) entry which is preliminary data.</text>
</comment>
<evidence type="ECO:0000256" key="17">
    <source>
        <dbReference type="SAM" id="MobiDB-lite"/>
    </source>
</evidence>
<dbReference type="SUPFAM" id="SSF57667">
    <property type="entry name" value="beta-beta-alpha zinc fingers"/>
    <property type="match status" value="2"/>
</dbReference>
<dbReference type="SMART" id="SM00558">
    <property type="entry name" value="JmjC"/>
    <property type="match status" value="1"/>
</dbReference>